<dbReference type="EMBL" id="JAIWYP010000004">
    <property type="protein sequence ID" value="KAH3835649.1"/>
    <property type="molecule type" value="Genomic_DNA"/>
</dbReference>
<reference evidence="1" key="1">
    <citation type="journal article" date="2019" name="bioRxiv">
        <title>The Genome of the Zebra Mussel, Dreissena polymorpha: A Resource for Invasive Species Research.</title>
        <authorList>
            <person name="McCartney M.A."/>
            <person name="Auch B."/>
            <person name="Kono T."/>
            <person name="Mallez S."/>
            <person name="Zhang Y."/>
            <person name="Obille A."/>
            <person name="Becker A."/>
            <person name="Abrahante J.E."/>
            <person name="Garbe J."/>
            <person name="Badalamenti J.P."/>
            <person name="Herman A."/>
            <person name="Mangelson H."/>
            <person name="Liachko I."/>
            <person name="Sullivan S."/>
            <person name="Sone E.D."/>
            <person name="Koren S."/>
            <person name="Silverstein K.A.T."/>
            <person name="Beckman K.B."/>
            <person name="Gohl D.M."/>
        </authorList>
    </citation>
    <scope>NUCLEOTIDE SEQUENCE</scope>
    <source>
        <strain evidence="1">Duluth1</strain>
        <tissue evidence="1">Whole animal</tissue>
    </source>
</reference>
<dbReference type="AlphaFoldDB" id="A0A9D4QLR3"/>
<dbReference type="Proteomes" id="UP000828390">
    <property type="component" value="Unassembled WGS sequence"/>
</dbReference>
<accession>A0A9D4QLR3</accession>
<name>A0A9D4QLR3_DREPO</name>
<reference evidence="1" key="2">
    <citation type="submission" date="2020-11" db="EMBL/GenBank/DDBJ databases">
        <authorList>
            <person name="McCartney M.A."/>
            <person name="Auch B."/>
            <person name="Kono T."/>
            <person name="Mallez S."/>
            <person name="Becker A."/>
            <person name="Gohl D.M."/>
            <person name="Silverstein K.A.T."/>
            <person name="Koren S."/>
            <person name="Bechman K.B."/>
            <person name="Herman A."/>
            <person name="Abrahante J.E."/>
            <person name="Garbe J."/>
        </authorList>
    </citation>
    <scope>NUCLEOTIDE SEQUENCE</scope>
    <source>
        <strain evidence="1">Duluth1</strain>
        <tissue evidence="1">Whole animal</tissue>
    </source>
</reference>
<gene>
    <name evidence="1" type="ORF">DPMN_109007</name>
</gene>
<keyword evidence="2" id="KW-1185">Reference proteome</keyword>
<proteinExistence type="predicted"/>
<comment type="caution">
    <text evidence="1">The sequence shown here is derived from an EMBL/GenBank/DDBJ whole genome shotgun (WGS) entry which is preliminary data.</text>
</comment>
<evidence type="ECO:0000313" key="2">
    <source>
        <dbReference type="Proteomes" id="UP000828390"/>
    </source>
</evidence>
<evidence type="ECO:0000313" key="1">
    <source>
        <dbReference type="EMBL" id="KAH3835649.1"/>
    </source>
</evidence>
<protein>
    <submittedName>
        <fullName evidence="1">Uncharacterized protein</fullName>
    </submittedName>
</protein>
<sequence>MAKDRHNLQARLAYQDKKIHRPVELFTGLNFKCLTGECIEPFVSASQKTKLDETFLDSLFVAPGYKLERRDRNAHGGGIACFIRSDIPARRIKDLEAEHLESEKTISRSPIFDLDGFSISFDEVVKLLGVDIDCKLKFDYHVPAVRTTSYGKNSFKYAAPVLWNSLPEHFRTCSRFSQFKTLISSWSGKGCKCIACDSGNHWFDVRTPHKRKKGTISNLGGIPKGVQSFREITTKLMKQKYYLKAWHYI</sequence>
<organism evidence="1 2">
    <name type="scientific">Dreissena polymorpha</name>
    <name type="common">Zebra mussel</name>
    <name type="synonym">Mytilus polymorpha</name>
    <dbReference type="NCBI Taxonomy" id="45954"/>
    <lineage>
        <taxon>Eukaryota</taxon>
        <taxon>Metazoa</taxon>
        <taxon>Spiralia</taxon>
        <taxon>Lophotrochozoa</taxon>
        <taxon>Mollusca</taxon>
        <taxon>Bivalvia</taxon>
        <taxon>Autobranchia</taxon>
        <taxon>Heteroconchia</taxon>
        <taxon>Euheterodonta</taxon>
        <taxon>Imparidentia</taxon>
        <taxon>Neoheterodontei</taxon>
        <taxon>Myida</taxon>
        <taxon>Dreissenoidea</taxon>
        <taxon>Dreissenidae</taxon>
        <taxon>Dreissena</taxon>
    </lineage>
</organism>